<reference evidence="1 2" key="1">
    <citation type="submission" date="2018-01" db="EMBL/GenBank/DDBJ databases">
        <title>Genomic Encyclopedia of Type Strains, Phase III (KMG-III): the genomes of soil and plant-associated and newly described type strains.</title>
        <authorList>
            <person name="Whitman W."/>
        </authorList>
    </citation>
    <scope>NUCLEOTIDE SEQUENCE [LARGE SCALE GENOMIC DNA]</scope>
    <source>
        <strain evidence="1 2">HKI456</strain>
    </source>
</reference>
<sequence>MRIDWRAWSPRCRSMTSPWLHDRCQRLFCIRSVAWRRGCSCACGMSHALFAVAGAASPCRRRAGAAPAARRLPGRTAGLRHGFERSRPLRRVSAGRRCAARASTMAGWRRRCAGPCQACDCTIGLAACAARARRGNVRAGLRGEQARRSSGGCTRSPSAFRCPIQLPCCSTWPLQSKAAGAWPGYSGVGKVPSSKSLETPGSLLKSETCQRPLIAST</sequence>
<evidence type="ECO:0000313" key="2">
    <source>
        <dbReference type="Proteomes" id="UP000243096"/>
    </source>
</evidence>
<proteinExistence type="predicted"/>
<keyword evidence="2" id="KW-1185">Reference proteome</keyword>
<dbReference type="AlphaFoldDB" id="A0A2P5KCI6"/>
<protein>
    <submittedName>
        <fullName evidence="1">Uncharacterized protein</fullName>
    </submittedName>
</protein>
<evidence type="ECO:0000313" key="1">
    <source>
        <dbReference type="EMBL" id="PPB84434.1"/>
    </source>
</evidence>
<comment type="caution">
    <text evidence="1">The sequence shown here is derived from an EMBL/GenBank/DDBJ whole genome shotgun (WGS) entry which is preliminary data.</text>
</comment>
<dbReference type="EMBL" id="PRDW01000003">
    <property type="protein sequence ID" value="PPB84434.1"/>
    <property type="molecule type" value="Genomic_DNA"/>
</dbReference>
<dbReference type="Proteomes" id="UP000243096">
    <property type="component" value="Unassembled WGS sequence"/>
</dbReference>
<name>A0A2P5KCI6_9BURK</name>
<gene>
    <name evidence="1" type="ORF">B0O95_103124</name>
</gene>
<accession>A0A2P5KCI6</accession>
<organism evidence="1 2">
    <name type="scientific">Mycetohabitans endofungorum</name>
    <dbReference type="NCBI Taxonomy" id="417203"/>
    <lineage>
        <taxon>Bacteria</taxon>
        <taxon>Pseudomonadati</taxon>
        <taxon>Pseudomonadota</taxon>
        <taxon>Betaproteobacteria</taxon>
        <taxon>Burkholderiales</taxon>
        <taxon>Burkholderiaceae</taxon>
        <taxon>Mycetohabitans</taxon>
    </lineage>
</organism>